<evidence type="ECO:0000313" key="2">
    <source>
        <dbReference type="EMBL" id="OVE85736.1"/>
    </source>
</evidence>
<sequence length="109" mass="11274">MELGGVISLVAAAIFVGGLGILIKHFGRVELIAGYDPERVTDEEGLAAFIGTNALYVAGLLVFVALVSYTEPLGGELAALSGPLLIVGTLLLAGRMVIGARRYEQSAES</sequence>
<dbReference type="RefSeq" id="WP_054864031.1">
    <property type="nucleotide sequence ID" value="NZ_MWPH01000001.1"/>
</dbReference>
<comment type="caution">
    <text evidence="2">The sequence shown here is derived from an EMBL/GenBank/DDBJ whole genome shotgun (WGS) entry which is preliminary data.</text>
</comment>
<keyword evidence="1" id="KW-0472">Membrane</keyword>
<keyword evidence="1" id="KW-1133">Transmembrane helix</keyword>
<dbReference type="EMBL" id="MWPH01000001">
    <property type="protein sequence ID" value="OVE85736.1"/>
    <property type="molecule type" value="Genomic_DNA"/>
</dbReference>
<name>A0A202EBV7_9EURY</name>
<feature type="transmembrane region" description="Helical" evidence="1">
    <location>
        <begin position="78"/>
        <end position="98"/>
    </location>
</feature>
<protein>
    <submittedName>
        <fullName evidence="2">DUF3784 domain-containing protein</fullName>
    </submittedName>
</protein>
<proteinExistence type="predicted"/>
<evidence type="ECO:0000313" key="3">
    <source>
        <dbReference type="Proteomes" id="UP000196084"/>
    </source>
</evidence>
<dbReference type="Proteomes" id="UP000196084">
    <property type="component" value="Unassembled WGS sequence"/>
</dbReference>
<dbReference type="AlphaFoldDB" id="A0A202EBV7"/>
<accession>A0A202EBV7</accession>
<gene>
    <name evidence="2" type="ORF">B2G88_02665</name>
</gene>
<keyword evidence="3" id="KW-1185">Reference proteome</keyword>
<dbReference type="OrthoDB" id="201708at2157"/>
<organism evidence="2 3">
    <name type="scientific">Natronolimnobius baerhuensis</name>
    <dbReference type="NCBI Taxonomy" id="253108"/>
    <lineage>
        <taxon>Archaea</taxon>
        <taxon>Methanobacteriati</taxon>
        <taxon>Methanobacteriota</taxon>
        <taxon>Stenosarchaea group</taxon>
        <taxon>Halobacteria</taxon>
        <taxon>Halobacteriales</taxon>
        <taxon>Natrialbaceae</taxon>
        <taxon>Natronolimnobius</taxon>
    </lineage>
</organism>
<feature type="transmembrane region" description="Helical" evidence="1">
    <location>
        <begin position="46"/>
        <end position="66"/>
    </location>
</feature>
<reference evidence="2 3" key="1">
    <citation type="submission" date="2017-02" db="EMBL/GenBank/DDBJ databases">
        <title>Natronthermophilus aegyptiacus gen. nov.,sp. nov., an aerobic, extremely halophilic alkalithermophilic archaeon isolated from the athalassohaline Wadi An Natrun, Egypt.</title>
        <authorList>
            <person name="Zhao B."/>
        </authorList>
    </citation>
    <scope>NUCLEOTIDE SEQUENCE [LARGE SCALE GENOMIC DNA]</scope>
    <source>
        <strain evidence="2 3">CGMCC 1.3597</strain>
    </source>
</reference>
<keyword evidence="1" id="KW-0812">Transmembrane</keyword>
<evidence type="ECO:0000256" key="1">
    <source>
        <dbReference type="SAM" id="Phobius"/>
    </source>
</evidence>
<feature type="transmembrane region" description="Helical" evidence="1">
    <location>
        <begin position="6"/>
        <end position="26"/>
    </location>
</feature>